<dbReference type="EMBL" id="BTRK01000005">
    <property type="protein sequence ID" value="GMR51253.1"/>
    <property type="molecule type" value="Genomic_DNA"/>
</dbReference>
<sequence length="158" mass="17096">SSSPSMRLIDIAALLLLTVLTADAECCKKKGFLQGCCGNGKCNMFCCNCDDGCDDSCSTDYGSFVAPVVVAGKAALAVGGRKKRDIDESRSIAQMRFQSIDTNGDGVLSQLESREFLRLNLDPSMRTKRAVESNLWFVKMDIDGDGFLQAGEFDRSLA</sequence>
<gene>
    <name evidence="4" type="ORF">PMAYCL1PPCAC_21448</name>
</gene>
<dbReference type="AlphaFoldDB" id="A0AAN5I407"/>
<dbReference type="PROSITE" id="PS00018">
    <property type="entry name" value="EF_HAND_1"/>
    <property type="match status" value="1"/>
</dbReference>
<dbReference type="SUPFAM" id="SSF47473">
    <property type="entry name" value="EF-hand"/>
    <property type="match status" value="1"/>
</dbReference>
<protein>
    <recommendedName>
        <fullName evidence="3">EF-hand domain-containing protein</fullName>
    </recommendedName>
</protein>
<evidence type="ECO:0000313" key="5">
    <source>
        <dbReference type="Proteomes" id="UP001328107"/>
    </source>
</evidence>
<keyword evidence="1" id="KW-0106">Calcium</keyword>
<organism evidence="4 5">
    <name type="scientific">Pristionchus mayeri</name>
    <dbReference type="NCBI Taxonomy" id="1317129"/>
    <lineage>
        <taxon>Eukaryota</taxon>
        <taxon>Metazoa</taxon>
        <taxon>Ecdysozoa</taxon>
        <taxon>Nematoda</taxon>
        <taxon>Chromadorea</taxon>
        <taxon>Rhabditida</taxon>
        <taxon>Rhabditina</taxon>
        <taxon>Diplogasteromorpha</taxon>
        <taxon>Diplogasteroidea</taxon>
        <taxon>Neodiplogasteridae</taxon>
        <taxon>Pristionchus</taxon>
    </lineage>
</organism>
<feature type="chain" id="PRO_5042981174" description="EF-hand domain-containing protein" evidence="2">
    <location>
        <begin position="25"/>
        <end position="158"/>
    </location>
</feature>
<dbReference type="Pfam" id="PF13202">
    <property type="entry name" value="EF-hand_5"/>
    <property type="match status" value="2"/>
</dbReference>
<proteinExistence type="predicted"/>
<evidence type="ECO:0000256" key="1">
    <source>
        <dbReference type="ARBA" id="ARBA00022837"/>
    </source>
</evidence>
<reference evidence="5" key="1">
    <citation type="submission" date="2022-10" db="EMBL/GenBank/DDBJ databases">
        <title>Genome assembly of Pristionchus species.</title>
        <authorList>
            <person name="Yoshida K."/>
            <person name="Sommer R.J."/>
        </authorList>
    </citation>
    <scope>NUCLEOTIDE SEQUENCE [LARGE SCALE GENOMIC DNA]</scope>
    <source>
        <strain evidence="5">RS5460</strain>
    </source>
</reference>
<dbReference type="InterPro" id="IPR002048">
    <property type="entry name" value="EF_hand_dom"/>
</dbReference>
<feature type="domain" description="EF-hand" evidence="3">
    <location>
        <begin position="88"/>
        <end position="123"/>
    </location>
</feature>
<evidence type="ECO:0000313" key="4">
    <source>
        <dbReference type="EMBL" id="GMR51253.1"/>
    </source>
</evidence>
<dbReference type="Proteomes" id="UP001328107">
    <property type="component" value="Unassembled WGS sequence"/>
</dbReference>
<keyword evidence="5" id="KW-1185">Reference proteome</keyword>
<dbReference type="Gene3D" id="1.10.238.10">
    <property type="entry name" value="EF-hand"/>
    <property type="match status" value="1"/>
</dbReference>
<feature type="signal peptide" evidence="2">
    <location>
        <begin position="1"/>
        <end position="24"/>
    </location>
</feature>
<dbReference type="InterPro" id="IPR011992">
    <property type="entry name" value="EF-hand-dom_pair"/>
</dbReference>
<keyword evidence="2" id="KW-0732">Signal</keyword>
<dbReference type="GO" id="GO:0005509">
    <property type="term" value="F:calcium ion binding"/>
    <property type="evidence" value="ECO:0007669"/>
    <property type="project" value="InterPro"/>
</dbReference>
<name>A0AAN5I407_9BILA</name>
<evidence type="ECO:0000256" key="2">
    <source>
        <dbReference type="SAM" id="SignalP"/>
    </source>
</evidence>
<comment type="caution">
    <text evidence="4">The sequence shown here is derived from an EMBL/GenBank/DDBJ whole genome shotgun (WGS) entry which is preliminary data.</text>
</comment>
<evidence type="ECO:0000259" key="3">
    <source>
        <dbReference type="PROSITE" id="PS50222"/>
    </source>
</evidence>
<accession>A0AAN5I407</accession>
<dbReference type="PROSITE" id="PS50222">
    <property type="entry name" value="EF_HAND_2"/>
    <property type="match status" value="1"/>
</dbReference>
<feature type="non-terminal residue" evidence="4">
    <location>
        <position position="1"/>
    </location>
</feature>
<dbReference type="InterPro" id="IPR018247">
    <property type="entry name" value="EF_Hand_1_Ca_BS"/>
</dbReference>